<keyword evidence="2" id="KW-0813">Transport</keyword>
<keyword evidence="3" id="KW-1003">Cell membrane</keyword>
<dbReference type="InterPro" id="IPR006726">
    <property type="entry name" value="PHBA_efflux_AaeB/fusaric-R"/>
</dbReference>
<evidence type="ECO:0000256" key="8">
    <source>
        <dbReference type="SAM" id="Phobius"/>
    </source>
</evidence>
<comment type="caution">
    <text evidence="9">The sequence shown here is derived from an EMBL/GenBank/DDBJ whole genome shotgun (WGS) entry which is preliminary data.</text>
</comment>
<feature type="transmembrane region" description="Helical" evidence="8">
    <location>
        <begin position="364"/>
        <end position="385"/>
    </location>
</feature>
<feature type="transmembrane region" description="Helical" evidence="8">
    <location>
        <begin position="443"/>
        <end position="462"/>
    </location>
</feature>
<evidence type="ECO:0000313" key="10">
    <source>
        <dbReference type="Proteomes" id="UP001595593"/>
    </source>
</evidence>
<evidence type="ECO:0000256" key="7">
    <source>
        <dbReference type="SAM" id="MobiDB-lite"/>
    </source>
</evidence>
<evidence type="ECO:0000256" key="4">
    <source>
        <dbReference type="ARBA" id="ARBA00022692"/>
    </source>
</evidence>
<keyword evidence="6 8" id="KW-0472">Membrane</keyword>
<accession>A0ABV7G583</accession>
<keyword evidence="10" id="KW-1185">Reference proteome</keyword>
<reference evidence="10" key="1">
    <citation type="journal article" date="2019" name="Int. J. Syst. Evol. Microbiol.">
        <title>The Global Catalogue of Microorganisms (GCM) 10K type strain sequencing project: providing services to taxonomists for standard genome sequencing and annotation.</title>
        <authorList>
            <consortium name="The Broad Institute Genomics Platform"/>
            <consortium name="The Broad Institute Genome Sequencing Center for Infectious Disease"/>
            <person name="Wu L."/>
            <person name="Ma J."/>
        </authorList>
    </citation>
    <scope>NUCLEOTIDE SEQUENCE [LARGE SCALE GENOMIC DNA]</scope>
    <source>
        <strain evidence="10">KCTC 52094</strain>
    </source>
</reference>
<feature type="transmembrane region" description="Helical" evidence="8">
    <location>
        <begin position="492"/>
        <end position="516"/>
    </location>
</feature>
<gene>
    <name evidence="9" type="ORF">ACFOD4_14050</name>
</gene>
<dbReference type="PANTHER" id="PTHR30509:SF9">
    <property type="entry name" value="MULTIDRUG RESISTANCE PROTEIN MDTO"/>
    <property type="match status" value="1"/>
</dbReference>
<evidence type="ECO:0000256" key="2">
    <source>
        <dbReference type="ARBA" id="ARBA00022448"/>
    </source>
</evidence>
<name>A0ABV7G583_9PROT</name>
<evidence type="ECO:0000256" key="6">
    <source>
        <dbReference type="ARBA" id="ARBA00023136"/>
    </source>
</evidence>
<feature type="transmembrane region" description="Helical" evidence="8">
    <location>
        <begin position="58"/>
        <end position="78"/>
    </location>
</feature>
<feature type="transmembrane region" description="Helical" evidence="8">
    <location>
        <begin position="12"/>
        <end position="30"/>
    </location>
</feature>
<evidence type="ECO:0000256" key="5">
    <source>
        <dbReference type="ARBA" id="ARBA00022989"/>
    </source>
</evidence>
<feature type="region of interest" description="Disordered" evidence="7">
    <location>
        <begin position="670"/>
        <end position="690"/>
    </location>
</feature>
<evidence type="ECO:0000256" key="3">
    <source>
        <dbReference type="ARBA" id="ARBA00022475"/>
    </source>
</evidence>
<feature type="transmembrane region" description="Helical" evidence="8">
    <location>
        <begin position="415"/>
        <end position="436"/>
    </location>
</feature>
<comment type="subcellular location">
    <subcellularLocation>
        <location evidence="1">Cell membrane</location>
        <topology evidence="1">Multi-pass membrane protein</topology>
    </subcellularLocation>
</comment>
<dbReference type="PANTHER" id="PTHR30509">
    <property type="entry name" value="P-HYDROXYBENZOIC ACID EFFLUX PUMP SUBUNIT-RELATED"/>
    <property type="match status" value="1"/>
</dbReference>
<dbReference type="RefSeq" id="WP_379597365.1">
    <property type="nucleotide sequence ID" value="NZ_JBHRTN010000015.1"/>
</dbReference>
<keyword evidence="5 8" id="KW-1133">Transmembrane helix</keyword>
<protein>
    <submittedName>
        <fullName evidence="9">FUSC family protein</fullName>
    </submittedName>
</protein>
<keyword evidence="4 8" id="KW-0812">Transmembrane</keyword>
<feature type="transmembrane region" description="Helical" evidence="8">
    <location>
        <begin position="109"/>
        <end position="126"/>
    </location>
</feature>
<feature type="transmembrane region" description="Helical" evidence="8">
    <location>
        <begin position="84"/>
        <end position="102"/>
    </location>
</feature>
<sequence>MPRFPAPQDWLFSVRSFAAAVLALWVAFSLDLSRPYWAMATVFIVSQPFAGALRAKALWRLTGTVCGGAFSILLLPNLVGAPPLLALALATWIGLCLAAASFDPTQRSYAFMLSGYTAALICFPIVDHPEQVFDSAINRIIEISLGILCAWLMHSVVFPRHGTPQLLAGSRAWLGQIATFAAECLTKPHDPARFSAARRRIARDGAALAVLFQQTRYEARDRQAQQLWLPRLHRHARALPSLLTAIGERHRSLAAQDPAAAAALQPLLSDMAAWMSASIDEPAGPQRLLGAQRLSTRITEASRETRSADPWAALLREGLLDRLEELLGHWRETLVLTGRLLAEGPADGAVPREPDHAPGHVDPLLVGLSGLACAIAVLLGCLLWIGTGWAHGASLAMMSAVALCIFGQLDDPAPALRGFLLGACLAVLIALIYLFAVLPRIDGFPLLILVLAPLYLPVAALIPQPAVMAPALAICATVPAVMNLEEAYSADLAASVDGGLATIAGLLLALLLSRLIRSFGVSWRVRRLAEADRRDLARLAAGQRPADTRRLLGTMLDRFEAQAARLGAADAATFRVEELADLRAAVNVMRLRERLPELPGACRAAVRDALAALAREARGEIPRAGLLPVLDRALALCAAEGSRATGRAALSLSGLRLALFPAAAPPGLPDPVPHPASIPAPPAVSGSLPA</sequence>
<dbReference type="Proteomes" id="UP001595593">
    <property type="component" value="Unassembled WGS sequence"/>
</dbReference>
<dbReference type="Pfam" id="PF04632">
    <property type="entry name" value="FUSC"/>
    <property type="match status" value="1"/>
</dbReference>
<dbReference type="EMBL" id="JBHRTN010000015">
    <property type="protein sequence ID" value="MFC3126187.1"/>
    <property type="molecule type" value="Genomic_DNA"/>
</dbReference>
<proteinExistence type="predicted"/>
<feature type="compositionally biased region" description="Pro residues" evidence="7">
    <location>
        <begin position="670"/>
        <end position="682"/>
    </location>
</feature>
<organism evidence="9 10">
    <name type="scientific">Teichococcus globiformis</name>
    <dbReference type="NCBI Taxonomy" id="2307229"/>
    <lineage>
        <taxon>Bacteria</taxon>
        <taxon>Pseudomonadati</taxon>
        <taxon>Pseudomonadota</taxon>
        <taxon>Alphaproteobacteria</taxon>
        <taxon>Acetobacterales</taxon>
        <taxon>Roseomonadaceae</taxon>
        <taxon>Roseomonas</taxon>
    </lineage>
</organism>
<evidence type="ECO:0000313" key="9">
    <source>
        <dbReference type="EMBL" id="MFC3126187.1"/>
    </source>
</evidence>
<evidence type="ECO:0000256" key="1">
    <source>
        <dbReference type="ARBA" id="ARBA00004651"/>
    </source>
</evidence>